<evidence type="ECO:0000313" key="3">
    <source>
        <dbReference type="Proteomes" id="UP000236291"/>
    </source>
</evidence>
<dbReference type="PANTHER" id="PTHR33223">
    <property type="entry name" value="CCHC-TYPE DOMAIN-CONTAINING PROTEIN"/>
    <property type="match status" value="1"/>
</dbReference>
<dbReference type="AlphaFoldDB" id="A0A2K3NKK4"/>
<dbReference type="EMBL" id="ASHM01022781">
    <property type="protein sequence ID" value="PNY03561.1"/>
    <property type="molecule type" value="Genomic_DNA"/>
</dbReference>
<feature type="domain" description="Retrotransposon gag" evidence="1">
    <location>
        <begin position="68"/>
        <end position="159"/>
    </location>
</feature>
<dbReference type="Pfam" id="PF03732">
    <property type="entry name" value="Retrotrans_gag"/>
    <property type="match status" value="1"/>
</dbReference>
<sequence>MVGKEEEYIPMTHPFGRPVCETSYYLGTVLKLPKIELYDGTTDPEEHLGKFRAHMLLSGIKDGTQCRAFACTLTGPAIRWIFSLPPYSINNFSQLAQAFLSRFVLSKTYPKLPITLKGLKQGADESLQHYLYRFNQEALKVDNLSDDFCINLIEAGLKPGAFKESLVAKPLLNLDDLWKRAACFDDPDLDHNKPRIGGRWDYCLSD</sequence>
<proteinExistence type="predicted"/>
<gene>
    <name evidence="2" type="ORF">L195_g026894</name>
</gene>
<reference evidence="2 3" key="2">
    <citation type="journal article" date="2017" name="Front. Plant Sci.">
        <title>Gene Classification and Mining of Molecular Markers Useful in Red Clover (Trifolium pratense) Breeding.</title>
        <authorList>
            <person name="Istvanek J."/>
            <person name="Dluhosova J."/>
            <person name="Dluhos P."/>
            <person name="Patkova L."/>
            <person name="Nedelnik J."/>
            <person name="Repkova J."/>
        </authorList>
    </citation>
    <scope>NUCLEOTIDE SEQUENCE [LARGE SCALE GENOMIC DNA]</scope>
    <source>
        <strain evidence="3">cv. Tatra</strain>
        <tissue evidence="2">Young leaves</tissue>
    </source>
</reference>
<name>A0A2K3NKK4_TRIPR</name>
<protein>
    <recommendedName>
        <fullName evidence="1">Retrotransposon gag domain-containing protein</fullName>
    </recommendedName>
</protein>
<dbReference type="InterPro" id="IPR005162">
    <property type="entry name" value="Retrotrans_gag_dom"/>
</dbReference>
<accession>A0A2K3NKK4</accession>
<organism evidence="2 3">
    <name type="scientific">Trifolium pratense</name>
    <name type="common">Red clover</name>
    <dbReference type="NCBI Taxonomy" id="57577"/>
    <lineage>
        <taxon>Eukaryota</taxon>
        <taxon>Viridiplantae</taxon>
        <taxon>Streptophyta</taxon>
        <taxon>Embryophyta</taxon>
        <taxon>Tracheophyta</taxon>
        <taxon>Spermatophyta</taxon>
        <taxon>Magnoliopsida</taxon>
        <taxon>eudicotyledons</taxon>
        <taxon>Gunneridae</taxon>
        <taxon>Pentapetalae</taxon>
        <taxon>rosids</taxon>
        <taxon>fabids</taxon>
        <taxon>Fabales</taxon>
        <taxon>Fabaceae</taxon>
        <taxon>Papilionoideae</taxon>
        <taxon>50 kb inversion clade</taxon>
        <taxon>NPAAA clade</taxon>
        <taxon>Hologalegina</taxon>
        <taxon>IRL clade</taxon>
        <taxon>Trifolieae</taxon>
        <taxon>Trifolium</taxon>
    </lineage>
</organism>
<reference evidence="2 3" key="1">
    <citation type="journal article" date="2014" name="Am. J. Bot.">
        <title>Genome assembly and annotation for red clover (Trifolium pratense; Fabaceae).</title>
        <authorList>
            <person name="Istvanek J."/>
            <person name="Jaros M."/>
            <person name="Krenek A."/>
            <person name="Repkova J."/>
        </authorList>
    </citation>
    <scope>NUCLEOTIDE SEQUENCE [LARGE SCALE GENOMIC DNA]</scope>
    <source>
        <strain evidence="3">cv. Tatra</strain>
        <tissue evidence="2">Young leaves</tissue>
    </source>
</reference>
<dbReference type="PANTHER" id="PTHR33223:SF10">
    <property type="entry name" value="AMINOTRANSFERASE-LIKE PLANT MOBILE DOMAIN-CONTAINING PROTEIN"/>
    <property type="match status" value="1"/>
</dbReference>
<dbReference type="Proteomes" id="UP000236291">
    <property type="component" value="Unassembled WGS sequence"/>
</dbReference>
<evidence type="ECO:0000313" key="2">
    <source>
        <dbReference type="EMBL" id="PNY03561.1"/>
    </source>
</evidence>
<evidence type="ECO:0000259" key="1">
    <source>
        <dbReference type="Pfam" id="PF03732"/>
    </source>
</evidence>
<comment type="caution">
    <text evidence="2">The sequence shown here is derived from an EMBL/GenBank/DDBJ whole genome shotgun (WGS) entry which is preliminary data.</text>
</comment>